<dbReference type="InterPro" id="IPR036412">
    <property type="entry name" value="HAD-like_sf"/>
</dbReference>
<keyword evidence="1" id="KW-0378">Hydrolase</keyword>
<dbReference type="GO" id="GO:0016787">
    <property type="term" value="F:hydrolase activity"/>
    <property type="evidence" value="ECO:0007669"/>
    <property type="project" value="UniProtKB-KW"/>
</dbReference>
<dbReference type="STRING" id="1617426.TR69_WS6001000677"/>
<proteinExistence type="predicted"/>
<dbReference type="EC" id="3.6.3.12" evidence="1"/>
<accession>A0A136LYJ2</accession>
<dbReference type="SUPFAM" id="SSF56784">
    <property type="entry name" value="HAD-like"/>
    <property type="match status" value="1"/>
</dbReference>
<dbReference type="Pfam" id="PF00702">
    <property type="entry name" value="Hydrolase"/>
    <property type="match status" value="1"/>
</dbReference>
<comment type="caution">
    <text evidence="1">The sequence shown here is derived from an EMBL/GenBank/DDBJ whole genome shotgun (WGS) entry which is preliminary data.</text>
</comment>
<organism evidence="1 2">
    <name type="scientific">candidate division WS6 bacterium OLB20</name>
    <dbReference type="NCBI Taxonomy" id="1617426"/>
    <lineage>
        <taxon>Bacteria</taxon>
        <taxon>Candidatus Dojkabacteria</taxon>
    </lineage>
</organism>
<protein>
    <submittedName>
        <fullName evidence="1">Potassium-transporting ATPase B chain</fullName>
        <ecNumber evidence="1">3.6.3.12</ecNumber>
    </submittedName>
</protein>
<sequence>MKYDVSEVGEIEINTIVFDLNGTLQVQGSIPEGVRERLAKLRELGFSLVFFTGDARGNAHEIAEELGIEFRKCVNGAEKEAAMSDFDKETTAAIGNARIDIGTFRNAKLAIGTLQAEGIHTGILKHIDVLVPSINDALDFFLDEAAFKATMRT</sequence>
<name>A0A136LYJ2_9BACT</name>
<dbReference type="AlphaFoldDB" id="A0A136LYJ2"/>
<dbReference type="InterPro" id="IPR023214">
    <property type="entry name" value="HAD_sf"/>
</dbReference>
<dbReference type="CDD" id="cd01427">
    <property type="entry name" value="HAD_like"/>
    <property type="match status" value="1"/>
</dbReference>
<dbReference type="EMBL" id="JYNZ01000003">
    <property type="protein sequence ID" value="KXK26667.1"/>
    <property type="molecule type" value="Genomic_DNA"/>
</dbReference>
<evidence type="ECO:0000313" key="1">
    <source>
        <dbReference type="EMBL" id="KXK26667.1"/>
    </source>
</evidence>
<gene>
    <name evidence="1" type="primary">kdpB</name>
    <name evidence="1" type="ORF">TR69_WS6001000677</name>
</gene>
<evidence type="ECO:0000313" key="2">
    <source>
        <dbReference type="Proteomes" id="UP000070457"/>
    </source>
</evidence>
<dbReference type="Gene3D" id="3.40.50.1000">
    <property type="entry name" value="HAD superfamily/HAD-like"/>
    <property type="match status" value="1"/>
</dbReference>
<reference evidence="1 2" key="1">
    <citation type="submission" date="2015-02" db="EMBL/GenBank/DDBJ databases">
        <title>Improved understanding of the partial-nitritation anammox process through 23 genomes representing the majority of the microbial community.</title>
        <authorList>
            <person name="Speth D.R."/>
            <person name="In T Zandt M."/>
            <person name="Guerrero Cruz S."/>
            <person name="Jetten M.S."/>
            <person name="Dutilh B.E."/>
        </authorList>
    </citation>
    <scope>NUCLEOTIDE SEQUENCE [LARGE SCALE GENOMIC DNA]</scope>
    <source>
        <strain evidence="1">OLB20</strain>
    </source>
</reference>
<dbReference type="Proteomes" id="UP000070457">
    <property type="component" value="Unassembled WGS sequence"/>
</dbReference>